<dbReference type="EMBL" id="UOGL01000414">
    <property type="protein sequence ID" value="VAX40230.1"/>
    <property type="molecule type" value="Genomic_DNA"/>
</dbReference>
<organism evidence="7">
    <name type="scientific">hydrothermal vent metagenome</name>
    <dbReference type="NCBI Taxonomy" id="652676"/>
    <lineage>
        <taxon>unclassified sequences</taxon>
        <taxon>metagenomes</taxon>
        <taxon>ecological metagenomes</taxon>
    </lineage>
</organism>
<keyword evidence="3 5" id="KW-1133">Transmembrane helix</keyword>
<feature type="transmembrane region" description="Helical" evidence="5">
    <location>
        <begin position="146"/>
        <end position="170"/>
    </location>
</feature>
<dbReference type="AlphaFoldDB" id="A0A3B1DXL0"/>
<evidence type="ECO:0000313" key="7">
    <source>
        <dbReference type="EMBL" id="VAX40230.1"/>
    </source>
</evidence>
<feature type="transmembrane region" description="Helical" evidence="5">
    <location>
        <begin position="86"/>
        <end position="105"/>
    </location>
</feature>
<sequence>MSWESLTSESGIRMSFFFGILLVMSCWELLAPRKKLTANKPLRWASNLGLTFLNSIVLRILIPLGAVSVAEVVEIYGWGLFHQLGIPVWLKILVAVVLLDCAIYWQHVVSHKIPMFWQFHKVHHVDLNIDVTTGSRFHTVEILLSFAFKLVLILIFGIAPDAVLIFEIMLNGTAMFNHSNVFLPLWIDKVLRLFLVTPDMHRVHHSVLQNETDSNYGFNLPWWDYLFHTYIPQPKEGHDGMTIGLKNYQTKKAEQLPWMLLFPFQAKKEEENSSHKNE</sequence>
<dbReference type="GO" id="GO:0016020">
    <property type="term" value="C:membrane"/>
    <property type="evidence" value="ECO:0007669"/>
    <property type="project" value="UniProtKB-SubCell"/>
</dbReference>
<dbReference type="InterPro" id="IPR006694">
    <property type="entry name" value="Fatty_acid_hydroxylase"/>
</dbReference>
<feature type="transmembrane region" description="Helical" evidence="5">
    <location>
        <begin position="44"/>
        <end position="66"/>
    </location>
</feature>
<evidence type="ECO:0000256" key="4">
    <source>
        <dbReference type="ARBA" id="ARBA00023136"/>
    </source>
</evidence>
<dbReference type="GO" id="GO:0016491">
    <property type="term" value="F:oxidoreductase activity"/>
    <property type="evidence" value="ECO:0007669"/>
    <property type="project" value="InterPro"/>
</dbReference>
<name>A0A3B1DXL0_9ZZZZ</name>
<feature type="domain" description="Fatty acid hydroxylase" evidence="6">
    <location>
        <begin position="93"/>
        <end position="229"/>
    </location>
</feature>
<keyword evidence="4 5" id="KW-0472">Membrane</keyword>
<dbReference type="GO" id="GO:0008610">
    <property type="term" value="P:lipid biosynthetic process"/>
    <property type="evidence" value="ECO:0007669"/>
    <property type="project" value="InterPro"/>
</dbReference>
<dbReference type="Pfam" id="PF04116">
    <property type="entry name" value="FA_hydroxylase"/>
    <property type="match status" value="1"/>
</dbReference>
<evidence type="ECO:0000259" key="6">
    <source>
        <dbReference type="Pfam" id="PF04116"/>
    </source>
</evidence>
<reference evidence="7" key="1">
    <citation type="submission" date="2018-06" db="EMBL/GenBank/DDBJ databases">
        <authorList>
            <person name="Zhirakovskaya E."/>
        </authorList>
    </citation>
    <scope>NUCLEOTIDE SEQUENCE</scope>
</reference>
<protein>
    <submittedName>
        <fullName evidence="7">Fatty acid hydroxylase family (Carotene hydroxylase/sterol desaturase)</fullName>
    </submittedName>
</protein>
<evidence type="ECO:0000256" key="5">
    <source>
        <dbReference type="SAM" id="Phobius"/>
    </source>
</evidence>
<evidence type="ECO:0000256" key="2">
    <source>
        <dbReference type="ARBA" id="ARBA00022692"/>
    </source>
</evidence>
<dbReference type="InterPro" id="IPR050307">
    <property type="entry name" value="Sterol_Desaturase_Related"/>
</dbReference>
<accession>A0A3B1DXL0</accession>
<proteinExistence type="predicted"/>
<keyword evidence="2 5" id="KW-0812">Transmembrane</keyword>
<dbReference type="PANTHER" id="PTHR11863">
    <property type="entry name" value="STEROL DESATURASE"/>
    <property type="match status" value="1"/>
</dbReference>
<evidence type="ECO:0000256" key="3">
    <source>
        <dbReference type="ARBA" id="ARBA00022989"/>
    </source>
</evidence>
<evidence type="ECO:0000256" key="1">
    <source>
        <dbReference type="ARBA" id="ARBA00004370"/>
    </source>
</evidence>
<dbReference type="GO" id="GO:0005506">
    <property type="term" value="F:iron ion binding"/>
    <property type="evidence" value="ECO:0007669"/>
    <property type="project" value="InterPro"/>
</dbReference>
<gene>
    <name evidence="7" type="ORF">MNBD_PLANCTO02-172</name>
</gene>
<comment type="subcellular location">
    <subcellularLocation>
        <location evidence="1">Membrane</location>
    </subcellularLocation>
</comment>
<feature type="transmembrane region" description="Helical" evidence="5">
    <location>
        <begin position="12"/>
        <end position="32"/>
    </location>
</feature>